<evidence type="ECO:0000256" key="1">
    <source>
        <dbReference type="SAM" id="Phobius"/>
    </source>
</evidence>
<keyword evidence="1" id="KW-0472">Membrane</keyword>
<comment type="caution">
    <text evidence="2">The sequence shown here is derived from an EMBL/GenBank/DDBJ whole genome shotgun (WGS) entry which is preliminary data.</text>
</comment>
<dbReference type="PATRIC" id="fig|993517.3.peg.3370"/>
<keyword evidence="1" id="KW-0812">Transmembrane</keyword>
<dbReference type="AlphaFoldDB" id="K5DGT7"/>
<feature type="transmembrane region" description="Helical" evidence="1">
    <location>
        <begin position="20"/>
        <end position="38"/>
    </location>
</feature>
<keyword evidence="1" id="KW-1133">Transmembrane helix</keyword>
<protein>
    <submittedName>
        <fullName evidence="2">Uncharacterized protein</fullName>
    </submittedName>
</protein>
<gene>
    <name evidence="2" type="ORF">RBSH_03107</name>
</gene>
<proteinExistence type="predicted"/>
<organism evidence="2 3">
    <name type="scientific">Rhodopirellula baltica SH28</name>
    <dbReference type="NCBI Taxonomy" id="993517"/>
    <lineage>
        <taxon>Bacteria</taxon>
        <taxon>Pseudomonadati</taxon>
        <taxon>Planctomycetota</taxon>
        <taxon>Planctomycetia</taxon>
        <taxon>Pirellulales</taxon>
        <taxon>Pirellulaceae</taxon>
        <taxon>Rhodopirellula</taxon>
    </lineage>
</organism>
<reference evidence="2 3" key="1">
    <citation type="journal article" date="2013" name="Mar. Genomics">
        <title>Expression of sulfatases in Rhodopirellula baltica and the diversity of sulfatases in the genus Rhodopirellula.</title>
        <authorList>
            <person name="Wegner C.E."/>
            <person name="Richter-Heitmann T."/>
            <person name="Klindworth A."/>
            <person name="Klockow C."/>
            <person name="Richter M."/>
            <person name="Achstetter T."/>
            <person name="Glockner F.O."/>
            <person name="Harder J."/>
        </authorList>
    </citation>
    <scope>NUCLEOTIDE SEQUENCE [LARGE SCALE GENOMIC DNA]</scope>
    <source>
        <strain evidence="2 3">SH28</strain>
    </source>
</reference>
<dbReference type="EMBL" id="AMCW01000089">
    <property type="protein sequence ID" value="EKK01653.1"/>
    <property type="molecule type" value="Genomic_DNA"/>
</dbReference>
<dbReference type="Proteomes" id="UP000007993">
    <property type="component" value="Unassembled WGS sequence"/>
</dbReference>
<name>K5DGT7_RHOBT</name>
<evidence type="ECO:0000313" key="2">
    <source>
        <dbReference type="EMBL" id="EKK01653.1"/>
    </source>
</evidence>
<sequence length="43" mass="4659">MAPLARGLHRRVINDFDNAMLPQSTLIMAGAMIGFVGCNENRG</sequence>
<evidence type="ECO:0000313" key="3">
    <source>
        <dbReference type="Proteomes" id="UP000007993"/>
    </source>
</evidence>
<accession>K5DGT7</accession>